<dbReference type="InterPro" id="IPR029024">
    <property type="entry name" value="TerB-like"/>
</dbReference>
<dbReference type="EMBL" id="PQCO01000316">
    <property type="protein sequence ID" value="PUD98221.1"/>
    <property type="molecule type" value="Genomic_DNA"/>
</dbReference>
<dbReference type="Proteomes" id="UP000250928">
    <property type="component" value="Unassembled WGS sequence"/>
</dbReference>
<evidence type="ECO:0000313" key="9">
    <source>
        <dbReference type="EMBL" id="PUD98221.1"/>
    </source>
</evidence>
<comment type="domain">
    <text evidence="7">The transmembrane domain is a dimerization domain.</text>
</comment>
<evidence type="ECO:0000256" key="2">
    <source>
        <dbReference type="ARBA" id="ARBA00022519"/>
    </source>
</evidence>
<keyword evidence="1 7" id="KW-1003">Cell membrane</keyword>
<accession>A0A6N4DK34</accession>
<keyword evidence="2 7" id="KW-0997">Cell inner membrane</keyword>
<dbReference type="HAMAP" id="MF_01153">
    <property type="entry name" value="DjlA"/>
    <property type="match status" value="1"/>
</dbReference>
<evidence type="ECO:0000256" key="3">
    <source>
        <dbReference type="ARBA" id="ARBA00022692"/>
    </source>
</evidence>
<evidence type="ECO:0000256" key="6">
    <source>
        <dbReference type="ARBA" id="ARBA00023186"/>
    </source>
</evidence>
<dbReference type="PROSITE" id="PS50076">
    <property type="entry name" value="DNAJ_2"/>
    <property type="match status" value="1"/>
</dbReference>
<comment type="function">
    <text evidence="7">Regulatory DnaK co-chaperone. Direct interaction between DnaK and DjlA is needed for the induction of the wcaABCDE operon, involved in the synthesis of a colanic acid polysaccharide capsule, possibly through activation of the RcsB/RcsC phosphotransfer signaling pathway. The colanic acid capsule may help the bacterium survive conditions outside the host.</text>
</comment>
<comment type="caution">
    <text evidence="9">The sequence shown here is derived from an EMBL/GenBank/DDBJ whole genome shotgun (WGS) entry which is preliminary data.</text>
</comment>
<protein>
    <recommendedName>
        <fullName evidence="7">Co-chaperone protein DjlA</fullName>
    </recommendedName>
</protein>
<dbReference type="GO" id="GO:0051087">
    <property type="term" value="F:protein-folding chaperone binding"/>
    <property type="evidence" value="ECO:0007669"/>
    <property type="project" value="InterPro"/>
</dbReference>
<dbReference type="Pfam" id="PF00226">
    <property type="entry name" value="DnaJ"/>
    <property type="match status" value="1"/>
</dbReference>
<proteinExistence type="inferred from homology"/>
<sequence>MGWWGKVAGGAFGFMLGGPLGLLLGAVLGHNLDKGLAGLGDGEATASGDPERVKSAFFTATFSVMGAVAKADGQVSRDEIRLAEAVMGEMDLSAEMRRTAIALFNQGKAGDFPLDDVVEQFRLECHRRNTLIQMFIEIQIQAAYADGVMHDAERALLLRICKRLGVPEFAFRHLERMARGGRRYQQGGRREPAGLVLDDAYAILNVSADATDAEVKRAYRRLLSQHHPDKLVAKGLPDEMMKVAAQKTHEIRQAYERVKEARGL</sequence>
<dbReference type="GO" id="GO:0005886">
    <property type="term" value="C:plasma membrane"/>
    <property type="evidence" value="ECO:0007669"/>
    <property type="project" value="UniProtKB-SubCell"/>
</dbReference>
<evidence type="ECO:0000259" key="8">
    <source>
        <dbReference type="PROSITE" id="PS50076"/>
    </source>
</evidence>
<evidence type="ECO:0000256" key="7">
    <source>
        <dbReference type="HAMAP-Rule" id="MF_01153"/>
    </source>
</evidence>
<dbReference type="SUPFAM" id="SSF158682">
    <property type="entry name" value="TerB-like"/>
    <property type="match status" value="1"/>
</dbReference>
<dbReference type="SUPFAM" id="SSF46565">
    <property type="entry name" value="Chaperone J-domain"/>
    <property type="match status" value="1"/>
</dbReference>
<dbReference type="SMART" id="SM00271">
    <property type="entry name" value="DnaJ"/>
    <property type="match status" value="1"/>
</dbReference>
<gene>
    <name evidence="7" type="primary">djlA</name>
    <name evidence="9" type="ORF">C3L24_13165</name>
</gene>
<name>A0A6N4DK34_9GAMM</name>
<feature type="topological domain" description="Cytoplasmic" evidence="7">
    <location>
        <begin position="31"/>
        <end position="264"/>
    </location>
</feature>
<dbReference type="InterPro" id="IPR001623">
    <property type="entry name" value="DnaJ_domain"/>
</dbReference>
<keyword evidence="4 7" id="KW-1133">Transmembrane helix</keyword>
<dbReference type="PANTHER" id="PTHR24074">
    <property type="entry name" value="CO-CHAPERONE PROTEIN DJLA"/>
    <property type="match status" value="1"/>
</dbReference>
<comment type="subcellular location">
    <subcellularLocation>
        <location evidence="7">Cell inner membrane</location>
        <topology evidence="7">Single-pass type III membrane protein</topology>
    </subcellularLocation>
</comment>
<organism evidence="9 10">
    <name type="scientific">Candidatus Sedimenticola endophacoides</name>
    <dbReference type="NCBI Taxonomy" id="2548426"/>
    <lineage>
        <taxon>Bacteria</taxon>
        <taxon>Pseudomonadati</taxon>
        <taxon>Pseudomonadota</taxon>
        <taxon>Gammaproteobacteria</taxon>
        <taxon>Chromatiales</taxon>
        <taxon>Sedimenticolaceae</taxon>
        <taxon>Sedimenticola</taxon>
    </lineage>
</organism>
<comment type="subunit">
    <text evidence="7">Homodimer.</text>
</comment>
<dbReference type="InterPro" id="IPR007791">
    <property type="entry name" value="DjlA_N"/>
</dbReference>
<dbReference type="InterPro" id="IPR036869">
    <property type="entry name" value="J_dom_sf"/>
</dbReference>
<dbReference type="NCBIfam" id="NF006948">
    <property type="entry name" value="PRK09430.1"/>
    <property type="match status" value="1"/>
</dbReference>
<dbReference type="CDD" id="cd07316">
    <property type="entry name" value="terB_like_DjlA"/>
    <property type="match status" value="1"/>
</dbReference>
<dbReference type="CDD" id="cd06257">
    <property type="entry name" value="DnaJ"/>
    <property type="match status" value="1"/>
</dbReference>
<dbReference type="Gene3D" id="1.10.3680.10">
    <property type="entry name" value="TerB-like"/>
    <property type="match status" value="1"/>
</dbReference>
<dbReference type="InterPro" id="IPR023749">
    <property type="entry name" value="DjlA"/>
</dbReference>
<evidence type="ECO:0000313" key="10">
    <source>
        <dbReference type="Proteomes" id="UP000250928"/>
    </source>
</evidence>
<feature type="domain" description="J" evidence="8">
    <location>
        <begin position="199"/>
        <end position="263"/>
    </location>
</feature>
<keyword evidence="5 7" id="KW-0472">Membrane</keyword>
<dbReference type="PRINTS" id="PR00625">
    <property type="entry name" value="JDOMAIN"/>
</dbReference>
<dbReference type="AlphaFoldDB" id="A0A6N4DK34"/>
<evidence type="ECO:0000256" key="1">
    <source>
        <dbReference type="ARBA" id="ARBA00022475"/>
    </source>
</evidence>
<keyword evidence="6 7" id="KW-0143">Chaperone</keyword>
<dbReference type="Gene3D" id="1.10.287.110">
    <property type="entry name" value="DnaJ domain"/>
    <property type="match status" value="1"/>
</dbReference>
<evidence type="ECO:0000256" key="4">
    <source>
        <dbReference type="ARBA" id="ARBA00022989"/>
    </source>
</evidence>
<dbReference type="Pfam" id="PF05099">
    <property type="entry name" value="TerB"/>
    <property type="match status" value="1"/>
</dbReference>
<reference evidence="9 10" key="1">
    <citation type="submission" date="2018-01" db="EMBL/GenBank/DDBJ databases">
        <title>Novel co-symbiosis in the lucinid bivalve Phacoides pectinatus.</title>
        <authorList>
            <person name="Lim S.J."/>
            <person name="Davis B.G."/>
            <person name="Gill D.E."/>
            <person name="Engel A.S."/>
            <person name="Anderson L.C."/>
            <person name="Campbell B.J."/>
        </authorList>
    </citation>
    <scope>NUCLEOTIDE SEQUENCE [LARGE SCALE GENOMIC DNA]</scope>
    <source>
        <strain evidence="9">N3_P5</strain>
    </source>
</reference>
<evidence type="ECO:0000256" key="5">
    <source>
        <dbReference type="ARBA" id="ARBA00023136"/>
    </source>
</evidence>
<keyword evidence="3 7" id="KW-0812">Transmembrane</keyword>
<dbReference type="InterPro" id="IPR050817">
    <property type="entry name" value="DjlA_DnaK_co-chaperone"/>
</dbReference>
<feature type="topological domain" description="Periplasmic" evidence="7">
    <location>
        <begin position="1"/>
        <end position="6"/>
    </location>
</feature>